<dbReference type="PIRSF" id="PIRSF002583">
    <property type="entry name" value="Hsp90"/>
    <property type="match status" value="1"/>
</dbReference>
<keyword evidence="4" id="KW-0143">Chaperone</keyword>
<dbReference type="InterPro" id="IPR036890">
    <property type="entry name" value="HATPase_C_sf"/>
</dbReference>
<protein>
    <submittedName>
        <fullName evidence="6">Molecular chaperone HtpG</fullName>
    </submittedName>
</protein>
<dbReference type="EMBL" id="NVUK01000057">
    <property type="protein sequence ID" value="PCI75074.1"/>
    <property type="molecule type" value="Genomic_DNA"/>
</dbReference>
<feature type="binding site" evidence="5">
    <location>
        <position position="163"/>
    </location>
    <ligand>
        <name>ATP</name>
        <dbReference type="ChEBI" id="CHEBI:30616"/>
    </ligand>
</feature>
<evidence type="ECO:0000256" key="5">
    <source>
        <dbReference type="PIRSR" id="PIRSR002583-1"/>
    </source>
</evidence>
<dbReference type="GO" id="GO:0016887">
    <property type="term" value="F:ATP hydrolysis activity"/>
    <property type="evidence" value="ECO:0007669"/>
    <property type="project" value="InterPro"/>
</dbReference>
<evidence type="ECO:0000313" key="6">
    <source>
        <dbReference type="EMBL" id="PCI75074.1"/>
    </source>
</evidence>
<dbReference type="GO" id="GO:0140662">
    <property type="term" value="F:ATP-dependent protein folding chaperone"/>
    <property type="evidence" value="ECO:0007669"/>
    <property type="project" value="InterPro"/>
</dbReference>
<dbReference type="SUPFAM" id="SSF54211">
    <property type="entry name" value="Ribosomal protein S5 domain 2-like"/>
    <property type="match status" value="1"/>
</dbReference>
<dbReference type="Gene3D" id="3.30.230.80">
    <property type="match status" value="1"/>
</dbReference>
<dbReference type="InterPro" id="IPR020568">
    <property type="entry name" value="Ribosomal_Su5_D2-typ_SF"/>
</dbReference>
<proteinExistence type="inferred from homology"/>
<dbReference type="PROSITE" id="PS00298">
    <property type="entry name" value="HSP90"/>
    <property type="match status" value="1"/>
</dbReference>
<feature type="binding site" evidence="5">
    <location>
        <position position="71"/>
    </location>
    <ligand>
        <name>ATP</name>
        <dbReference type="ChEBI" id="CHEBI:30616"/>
    </ligand>
</feature>
<keyword evidence="3 5" id="KW-0067">ATP-binding</keyword>
<accession>A0A2A4WXW4</accession>
<name>A0A2A4WXW4_UNCAE</name>
<dbReference type="GO" id="GO:0005524">
    <property type="term" value="F:ATP binding"/>
    <property type="evidence" value="ECO:0007669"/>
    <property type="project" value="UniProtKB-KW"/>
</dbReference>
<dbReference type="InterPro" id="IPR019805">
    <property type="entry name" value="Heat_shock_protein_90_CS"/>
</dbReference>
<dbReference type="PRINTS" id="PR00775">
    <property type="entry name" value="HEATSHOCK90"/>
</dbReference>
<dbReference type="GO" id="GO:0051082">
    <property type="term" value="F:unfolded protein binding"/>
    <property type="evidence" value="ECO:0007669"/>
    <property type="project" value="InterPro"/>
</dbReference>
<dbReference type="NCBIfam" id="NF003555">
    <property type="entry name" value="PRK05218.1"/>
    <property type="match status" value="1"/>
</dbReference>
<dbReference type="InterPro" id="IPR037196">
    <property type="entry name" value="HSP90_C"/>
</dbReference>
<dbReference type="InterPro" id="IPR020575">
    <property type="entry name" value="Hsp90_N"/>
</dbReference>
<evidence type="ECO:0000256" key="4">
    <source>
        <dbReference type="ARBA" id="ARBA00023186"/>
    </source>
</evidence>
<feature type="binding site" evidence="5">
    <location>
        <position position="31"/>
    </location>
    <ligand>
        <name>ATP</name>
        <dbReference type="ChEBI" id="CHEBI:30616"/>
    </ligand>
</feature>
<dbReference type="Gene3D" id="3.30.565.10">
    <property type="entry name" value="Histidine kinase-like ATPase, C-terminal domain"/>
    <property type="match status" value="1"/>
</dbReference>
<evidence type="ECO:0000256" key="1">
    <source>
        <dbReference type="ARBA" id="ARBA00008239"/>
    </source>
</evidence>
<dbReference type="SUPFAM" id="SSF110942">
    <property type="entry name" value="HSP90 C-terminal domain"/>
    <property type="match status" value="1"/>
</dbReference>
<dbReference type="SUPFAM" id="SSF55874">
    <property type="entry name" value="ATPase domain of HSP90 chaperone/DNA topoisomerase II/histidine kinase"/>
    <property type="match status" value="1"/>
</dbReference>
<dbReference type="Gene3D" id="1.20.120.790">
    <property type="entry name" value="Heat shock protein 90, C-terminal domain"/>
    <property type="match status" value="1"/>
</dbReference>
<feature type="binding site" evidence="5">
    <location>
        <position position="310"/>
    </location>
    <ligand>
        <name>ATP</name>
        <dbReference type="ChEBI" id="CHEBI:30616"/>
    </ligand>
</feature>
<dbReference type="PANTHER" id="PTHR11528">
    <property type="entry name" value="HEAT SHOCK PROTEIN 90 FAMILY MEMBER"/>
    <property type="match status" value="1"/>
</dbReference>
<reference evidence="7" key="1">
    <citation type="submission" date="2017-08" db="EMBL/GenBank/DDBJ databases">
        <title>A dynamic microbial community with high functional redundancy inhabits the cold, oxic subseafloor aquifer.</title>
        <authorList>
            <person name="Tully B.J."/>
            <person name="Wheat C.G."/>
            <person name="Glazer B.T."/>
            <person name="Huber J.A."/>
        </authorList>
    </citation>
    <scope>NUCLEOTIDE SEQUENCE [LARGE SCALE GENOMIC DNA]</scope>
</reference>
<dbReference type="CDD" id="cd16927">
    <property type="entry name" value="HATPase_Hsp90-like"/>
    <property type="match status" value="1"/>
</dbReference>
<gene>
    <name evidence="6" type="ORF">COB21_06055</name>
</gene>
<feature type="binding site" evidence="5">
    <location>
        <position position="76"/>
    </location>
    <ligand>
        <name>ATP</name>
        <dbReference type="ChEBI" id="CHEBI:30616"/>
    </ligand>
</feature>
<keyword evidence="2 5" id="KW-0547">Nucleotide-binding</keyword>
<feature type="binding site" evidence="5">
    <location>
        <position position="35"/>
    </location>
    <ligand>
        <name>ATP</name>
        <dbReference type="ChEBI" id="CHEBI:30616"/>
    </ligand>
</feature>
<dbReference type="Gene3D" id="3.40.50.11260">
    <property type="match status" value="1"/>
</dbReference>
<dbReference type="AlphaFoldDB" id="A0A2A4WXW4"/>
<feature type="binding site" evidence="5">
    <location>
        <begin position="91"/>
        <end position="92"/>
    </location>
    <ligand>
        <name>ATP</name>
        <dbReference type="ChEBI" id="CHEBI:30616"/>
    </ligand>
</feature>
<evidence type="ECO:0000256" key="2">
    <source>
        <dbReference type="ARBA" id="ARBA00022741"/>
    </source>
</evidence>
<comment type="similarity">
    <text evidence="1">Belongs to the heat shock protein 90 family.</text>
</comment>
<dbReference type="Pfam" id="PF00183">
    <property type="entry name" value="HSP90"/>
    <property type="match status" value="1"/>
</dbReference>
<dbReference type="Proteomes" id="UP000218775">
    <property type="component" value="Unassembled WGS sequence"/>
</dbReference>
<evidence type="ECO:0000256" key="3">
    <source>
        <dbReference type="ARBA" id="ARBA00022840"/>
    </source>
</evidence>
<dbReference type="InterPro" id="IPR001404">
    <property type="entry name" value="Hsp90_fam"/>
</dbReference>
<sequence>MAKGTLKINSKNILPIIKKWLYTDKDVFLRELVSNSCDAISKLKSLVGGEDGDHRITLTIDKEKSTLTITDTGLGMSEDEVKKYIAQLAFSGAEDFIKQAEEDSHKESIIGHFGLGFYSAFMPSSKVEIETLSYLEGATPVFWSCDGSPSYTISKGSKTSVGTSVILHINEENKNFLEQANLKAILKKYCSFLPYKIHLGEEVINEHEPLWIKKPSECSDQDYLDFYKVLYPFEQEPMFWVHLNVDYPFKLKGILYFPVIGEKFDSNKPSCHLYCNRVFVADSCKNVIPDYLTALRGVIDSPEIPLNVSRSNLQMDKTVKQLGSHIAKKVADKLVSMHTTSKETYIEKWPNLEIVIKLGVLQDEKFYEKVKTCLLWKTSNDTWTTVEEHLERKSEDDKKIYYYHDDKHLSDFYEMYKNKGIEILFAPSHLDIPLINFLESKKPGLSFQRLDGAADECILDKSREKNVLDSDGKSQSAKIAQAIEALLDNKDVKVEAKSLTSDEVPGFVVMEEKTRRMRDYFSITGQSGLDGMMDKHTLVVNTNSPLVNSIMRLKDTEQTLAKELTAQMYELSLLSQRELSPKAFSSFLKRSNQMLSQLSEIASKA</sequence>
<organism evidence="6 7">
    <name type="scientific">Aerophobetes bacterium</name>
    <dbReference type="NCBI Taxonomy" id="2030807"/>
    <lineage>
        <taxon>Bacteria</taxon>
        <taxon>Candidatus Aerophobota</taxon>
    </lineage>
</organism>
<dbReference type="Pfam" id="PF13589">
    <property type="entry name" value="HATPase_c_3"/>
    <property type="match status" value="1"/>
</dbReference>
<evidence type="ECO:0000313" key="7">
    <source>
        <dbReference type="Proteomes" id="UP000218775"/>
    </source>
</evidence>
<comment type="caution">
    <text evidence="6">The sequence shown here is derived from an EMBL/GenBank/DDBJ whole genome shotgun (WGS) entry which is preliminary data.</text>
</comment>